<evidence type="ECO:0000256" key="1">
    <source>
        <dbReference type="ARBA" id="ARBA00004651"/>
    </source>
</evidence>
<dbReference type="Proteomes" id="UP000001917">
    <property type="component" value="Chromosome"/>
</dbReference>
<keyword evidence="3 5" id="KW-1133">Transmembrane helix</keyword>
<feature type="domain" description="ABC transmembrane type-1" evidence="6">
    <location>
        <begin position="168"/>
        <end position="343"/>
    </location>
</feature>
<dbReference type="InterPro" id="IPR005074">
    <property type="entry name" value="Peptidase_C39"/>
</dbReference>
<evidence type="ECO:0000313" key="9">
    <source>
        <dbReference type="Proteomes" id="UP000001917"/>
    </source>
</evidence>
<accession>C8WWQ6</accession>
<dbReference type="STRING" id="521098.Aaci_1503"/>
<evidence type="ECO:0000256" key="4">
    <source>
        <dbReference type="ARBA" id="ARBA00023136"/>
    </source>
</evidence>
<dbReference type="GO" id="GO:0140359">
    <property type="term" value="F:ABC-type transporter activity"/>
    <property type="evidence" value="ECO:0007669"/>
    <property type="project" value="InterPro"/>
</dbReference>
<dbReference type="GO" id="GO:0005524">
    <property type="term" value="F:ATP binding"/>
    <property type="evidence" value="ECO:0007669"/>
    <property type="project" value="InterPro"/>
</dbReference>
<name>C8WWQ6_ALIAD</name>
<dbReference type="Gene3D" id="3.90.70.10">
    <property type="entry name" value="Cysteine proteinases"/>
    <property type="match status" value="1"/>
</dbReference>
<feature type="transmembrane region" description="Helical" evidence="5">
    <location>
        <begin position="201"/>
        <end position="222"/>
    </location>
</feature>
<dbReference type="SUPFAM" id="SSF90123">
    <property type="entry name" value="ABC transporter transmembrane region"/>
    <property type="match status" value="1"/>
</dbReference>
<feature type="transmembrane region" description="Helical" evidence="5">
    <location>
        <begin position="364"/>
        <end position="386"/>
    </location>
</feature>
<sequence length="474" mass="53645">MNKFPIVYQGASHDCVPACVLALGRYYGVNLNLNEVRRVLVTDPINGTKLRNLDNLSTWFHVRLGKIVDMHEISVHTPFIAYLKHSHAVVIWSYLESRGKLVVGDPAAGIVEMDLEDLIHVWEGIAVVIRPKVQEEQSQQNTSKEWCWLRWYRYAGLSDLLSLGVRWTGMILVSFVVFLSALANSLYSMLYAQLLPFYSKFLVFVVAYTLISLILGWISNFISLRISVKYQRLISWRIDEAMKKLNLRFYTMGDISTRYQDVSTVVNAMLALFQNIPYSLIIFLASLYFLMRINWLLPIFTLAFLILIVSILTPFVHRVRNLLYSVRLKQAELTNCLQRWLAGGENAVTKAFQELVNIQYKQSIWGLPINSVVGNSVVVPTLFVVIFEHWNDGGAAISTSTGYSHLLTAIMIMNYAVSAGHNLYGAVIAWQTSRPSLQRLKDFLCVDAQSEEADISPKISLDSFIAPTSEGGGL</sequence>
<evidence type="ECO:0000256" key="5">
    <source>
        <dbReference type="SAM" id="Phobius"/>
    </source>
</evidence>
<feature type="transmembrane region" description="Helical" evidence="5">
    <location>
        <begin position="295"/>
        <end position="317"/>
    </location>
</feature>
<feature type="transmembrane region" description="Helical" evidence="5">
    <location>
        <begin position="265"/>
        <end position="289"/>
    </location>
</feature>
<dbReference type="KEGG" id="aac:Aaci_1503"/>
<feature type="transmembrane region" description="Helical" evidence="5">
    <location>
        <begin position="160"/>
        <end position="181"/>
    </location>
</feature>
<dbReference type="InterPro" id="IPR011527">
    <property type="entry name" value="ABC1_TM_dom"/>
</dbReference>
<proteinExistence type="predicted"/>
<dbReference type="GO" id="GO:0006508">
    <property type="term" value="P:proteolysis"/>
    <property type="evidence" value="ECO:0007669"/>
    <property type="project" value="InterPro"/>
</dbReference>
<dbReference type="AlphaFoldDB" id="C8WWQ6"/>
<keyword evidence="4 5" id="KW-0472">Membrane</keyword>
<dbReference type="GO" id="GO:0005886">
    <property type="term" value="C:plasma membrane"/>
    <property type="evidence" value="ECO:0007669"/>
    <property type="project" value="UniProtKB-SubCell"/>
</dbReference>
<reference evidence="9" key="1">
    <citation type="submission" date="2009-09" db="EMBL/GenBank/DDBJ databases">
        <title>The complete chromosome of Alicyclobacillus acidocaldarius subsp. acidocaldarius DSM 446.</title>
        <authorList>
            <consortium name="US DOE Joint Genome Institute (JGI-PGF)"/>
            <person name="Lucas S."/>
            <person name="Copeland A."/>
            <person name="Lapidus A."/>
            <person name="Glavina del Rio T."/>
            <person name="Dalin E."/>
            <person name="Tice H."/>
            <person name="Bruce D."/>
            <person name="Goodwin L."/>
            <person name="Pitluck S."/>
            <person name="Kyrpides N."/>
            <person name="Mavromatis K."/>
            <person name="Ivanova N."/>
            <person name="Ovchinnikova G."/>
            <person name="Chertkov O."/>
            <person name="Sims D."/>
            <person name="Brettin T."/>
            <person name="Detter J.C."/>
            <person name="Han C."/>
            <person name="Larimer F."/>
            <person name="Land M."/>
            <person name="Hauser L."/>
            <person name="Markowitz V."/>
            <person name="Cheng J.-F."/>
            <person name="Hugenholtz P."/>
            <person name="Woyke T."/>
            <person name="Wu D."/>
            <person name="Pukall R."/>
            <person name="Klenk H.-P."/>
            <person name="Eisen J.A."/>
        </authorList>
    </citation>
    <scope>NUCLEOTIDE SEQUENCE [LARGE SCALE GENOMIC DNA]</scope>
    <source>
        <strain evidence="9">ATCC 27009 / DSM 446 / BCRC 14685 / JCM 5260 / KCTC 1825 / NBRC 15652 / NCIMB 11725 / NRRL B-14509 / 104-IA</strain>
    </source>
</reference>
<dbReference type="InterPro" id="IPR036640">
    <property type="entry name" value="ABC1_TM_sf"/>
</dbReference>
<dbReference type="PROSITE" id="PS50990">
    <property type="entry name" value="PEPTIDASE_C39"/>
    <property type="match status" value="1"/>
</dbReference>
<dbReference type="EMBL" id="CP001727">
    <property type="protein sequence ID" value="ACV58527.1"/>
    <property type="molecule type" value="Genomic_DNA"/>
</dbReference>
<evidence type="ECO:0000259" key="6">
    <source>
        <dbReference type="PROSITE" id="PS50929"/>
    </source>
</evidence>
<evidence type="ECO:0000256" key="2">
    <source>
        <dbReference type="ARBA" id="ARBA00022692"/>
    </source>
</evidence>
<dbReference type="GO" id="GO:0008233">
    <property type="term" value="F:peptidase activity"/>
    <property type="evidence" value="ECO:0007669"/>
    <property type="project" value="InterPro"/>
</dbReference>
<evidence type="ECO:0000259" key="7">
    <source>
        <dbReference type="PROSITE" id="PS50990"/>
    </source>
</evidence>
<dbReference type="eggNOG" id="COG2274">
    <property type="taxonomic scope" value="Bacteria"/>
</dbReference>
<organism evidence="8 9">
    <name type="scientific">Alicyclobacillus acidocaldarius subsp. acidocaldarius (strain ATCC 27009 / DSM 446 / BCRC 14685 / JCM 5260 / KCTC 1825 / NBRC 15652 / NCIMB 11725 / NRRL B-14509 / 104-IA)</name>
    <name type="common">Bacillus acidocaldarius</name>
    <dbReference type="NCBI Taxonomy" id="521098"/>
    <lineage>
        <taxon>Bacteria</taxon>
        <taxon>Bacillati</taxon>
        <taxon>Bacillota</taxon>
        <taxon>Bacilli</taxon>
        <taxon>Bacillales</taxon>
        <taxon>Alicyclobacillaceae</taxon>
        <taxon>Alicyclobacillus</taxon>
    </lineage>
</organism>
<comment type="subcellular location">
    <subcellularLocation>
        <location evidence="1">Cell membrane</location>
        <topology evidence="1">Multi-pass membrane protein</topology>
    </subcellularLocation>
</comment>
<reference evidence="8 9" key="2">
    <citation type="journal article" date="2010" name="Stand. Genomic Sci.">
        <title>Complete genome sequence of Alicyclobacillus acidocaldarius type strain (104-IA).</title>
        <authorList>
            <person name="Mavromatis K."/>
            <person name="Sikorski J."/>
            <person name="Lapidus A."/>
            <person name="Glavina Del Rio T."/>
            <person name="Copeland A."/>
            <person name="Tice H."/>
            <person name="Cheng J.F."/>
            <person name="Lucas S."/>
            <person name="Chen F."/>
            <person name="Nolan M."/>
            <person name="Bruce D."/>
            <person name="Goodwin L."/>
            <person name="Pitluck S."/>
            <person name="Ivanova N."/>
            <person name="Ovchinnikova G."/>
            <person name="Pati A."/>
            <person name="Chen A."/>
            <person name="Palaniappan K."/>
            <person name="Land M."/>
            <person name="Hauser L."/>
            <person name="Chang Y.J."/>
            <person name="Jeffries C.D."/>
            <person name="Chain P."/>
            <person name="Meincke L."/>
            <person name="Sims D."/>
            <person name="Chertkov O."/>
            <person name="Han C."/>
            <person name="Brettin T."/>
            <person name="Detter J.C."/>
            <person name="Wahrenburg C."/>
            <person name="Rohde M."/>
            <person name="Pukall R."/>
            <person name="Goker M."/>
            <person name="Bristow J."/>
            <person name="Eisen J.A."/>
            <person name="Markowitz V."/>
            <person name="Hugenholtz P."/>
            <person name="Klenk H.P."/>
            <person name="Kyrpides N.C."/>
        </authorList>
    </citation>
    <scope>NUCLEOTIDE SEQUENCE [LARGE SCALE GENOMIC DNA]</scope>
    <source>
        <strain evidence="9">ATCC 27009 / DSM 446 / BCRC 14685 / JCM 5260 / KCTC 1825 / NBRC 15652 / NCIMB 11725 / NRRL B-14509 / 104-IA</strain>
    </source>
</reference>
<gene>
    <name evidence="8" type="ordered locus">Aaci_1503</name>
</gene>
<dbReference type="Gene3D" id="1.20.1560.10">
    <property type="entry name" value="ABC transporter type 1, transmembrane domain"/>
    <property type="match status" value="1"/>
</dbReference>
<feature type="domain" description="Peptidase C39" evidence="7">
    <location>
        <begin position="9"/>
        <end position="129"/>
    </location>
</feature>
<evidence type="ECO:0000313" key="8">
    <source>
        <dbReference type="EMBL" id="ACV58527.1"/>
    </source>
</evidence>
<evidence type="ECO:0000256" key="3">
    <source>
        <dbReference type="ARBA" id="ARBA00022989"/>
    </source>
</evidence>
<keyword evidence="2 5" id="KW-0812">Transmembrane</keyword>
<dbReference type="PROSITE" id="PS50929">
    <property type="entry name" value="ABC_TM1F"/>
    <property type="match status" value="1"/>
</dbReference>
<dbReference type="HOGENOM" id="CLU_575747_0_0_9"/>
<keyword evidence="9" id="KW-1185">Reference proteome</keyword>
<feature type="transmembrane region" description="Helical" evidence="5">
    <location>
        <begin position="406"/>
        <end position="430"/>
    </location>
</feature>
<dbReference type="Pfam" id="PF03412">
    <property type="entry name" value="Peptidase_C39"/>
    <property type="match status" value="1"/>
</dbReference>
<dbReference type="RefSeq" id="WP_012810839.1">
    <property type="nucleotide sequence ID" value="NC_013205.1"/>
</dbReference>
<protein>
    <submittedName>
        <fullName evidence="8">Peptidase C39 bacteriocin processing</fullName>
    </submittedName>
</protein>